<feature type="transmembrane region" description="Helical" evidence="1">
    <location>
        <begin position="276"/>
        <end position="302"/>
    </location>
</feature>
<gene>
    <name evidence="3" type="ORF">ALQ95_04378</name>
</gene>
<evidence type="ECO:0000256" key="1">
    <source>
        <dbReference type="SAM" id="Phobius"/>
    </source>
</evidence>
<feature type="transmembrane region" description="Helical" evidence="1">
    <location>
        <begin position="36"/>
        <end position="58"/>
    </location>
</feature>
<keyword evidence="1" id="KW-0472">Membrane</keyword>
<feature type="transmembrane region" description="Helical" evidence="1">
    <location>
        <begin position="226"/>
        <end position="246"/>
    </location>
</feature>
<protein>
    <submittedName>
        <fullName evidence="3">Acyltransferase 3</fullName>
    </submittedName>
</protein>
<dbReference type="Pfam" id="PF01757">
    <property type="entry name" value="Acyl_transf_3"/>
    <property type="match status" value="1"/>
</dbReference>
<dbReference type="GO" id="GO:0016020">
    <property type="term" value="C:membrane"/>
    <property type="evidence" value="ECO:0007669"/>
    <property type="project" value="TreeGrafter"/>
</dbReference>
<keyword evidence="1" id="KW-0812">Transmembrane</keyword>
<name>A0A3M2VU62_PSESI</name>
<feature type="transmembrane region" description="Helical" evidence="1">
    <location>
        <begin position="252"/>
        <end position="269"/>
    </location>
</feature>
<feature type="transmembrane region" description="Helical" evidence="1">
    <location>
        <begin position="124"/>
        <end position="142"/>
    </location>
</feature>
<dbReference type="PANTHER" id="PTHR23028">
    <property type="entry name" value="ACETYLTRANSFERASE"/>
    <property type="match status" value="1"/>
</dbReference>
<dbReference type="Proteomes" id="UP000280292">
    <property type="component" value="Unassembled WGS sequence"/>
</dbReference>
<sequence length="353" mass="39477">MKIVSLQYLRGFAALLVVVAHNSFLLGEGWTGRIPGALGVDVFFIISGFIMTLITYQSPERPISFFIRRLFRLWPALFVVWLVSYLFVYPEADFDQSVCSLYFCLQDYSAEGPSFGFSPLGPPWTLTYEVMFYLIFTLSMSISYRYRSAVCALFFMASSIVFQLYYNGRFDFSAQSALDSITVHVWQAWIKLIANTITVEFIAGMMLAELMLANKLPVLTRSGRRLIQMTLSLAVISACIIGPQVFGMSGGFWLALVIVVSTVMLSYHSEAAGSGVLIFLGNISYSLYLVHYALIIFLGRFIPDNASTIDKAGLFVLSITVSIGVAFVMFNWIETPFIRVGKKVASVLSPRQK</sequence>
<dbReference type="GO" id="GO:0016747">
    <property type="term" value="F:acyltransferase activity, transferring groups other than amino-acyl groups"/>
    <property type="evidence" value="ECO:0007669"/>
    <property type="project" value="InterPro"/>
</dbReference>
<keyword evidence="3" id="KW-0808">Transferase</keyword>
<dbReference type="RefSeq" id="WP_122293437.1">
    <property type="nucleotide sequence ID" value="NZ_RBNR01000202.1"/>
</dbReference>
<evidence type="ECO:0000313" key="4">
    <source>
        <dbReference type="Proteomes" id="UP000280292"/>
    </source>
</evidence>
<feature type="transmembrane region" description="Helical" evidence="1">
    <location>
        <begin position="186"/>
        <end position="214"/>
    </location>
</feature>
<dbReference type="InterPro" id="IPR050879">
    <property type="entry name" value="Acyltransferase_3"/>
</dbReference>
<accession>A0A3M2VU62</accession>
<feature type="transmembrane region" description="Helical" evidence="1">
    <location>
        <begin position="149"/>
        <end position="166"/>
    </location>
</feature>
<keyword evidence="1" id="KW-1133">Transmembrane helix</keyword>
<dbReference type="InterPro" id="IPR002656">
    <property type="entry name" value="Acyl_transf_3_dom"/>
</dbReference>
<comment type="caution">
    <text evidence="3">The sequence shown here is derived from an EMBL/GenBank/DDBJ whole genome shotgun (WGS) entry which is preliminary data.</text>
</comment>
<feature type="domain" description="Acyltransferase 3" evidence="2">
    <location>
        <begin position="4"/>
        <end position="329"/>
    </location>
</feature>
<proteinExistence type="predicted"/>
<organism evidence="3 4">
    <name type="scientific">Pseudomonas syringae pv. ribicola</name>
    <dbReference type="NCBI Taxonomy" id="55398"/>
    <lineage>
        <taxon>Bacteria</taxon>
        <taxon>Pseudomonadati</taxon>
        <taxon>Pseudomonadota</taxon>
        <taxon>Gammaproteobacteria</taxon>
        <taxon>Pseudomonadales</taxon>
        <taxon>Pseudomonadaceae</taxon>
        <taxon>Pseudomonas</taxon>
    </lineage>
</organism>
<dbReference type="EMBL" id="RBNR01000202">
    <property type="protein sequence ID" value="RML42782.1"/>
    <property type="molecule type" value="Genomic_DNA"/>
</dbReference>
<feature type="transmembrane region" description="Helical" evidence="1">
    <location>
        <begin position="70"/>
        <end position="88"/>
    </location>
</feature>
<dbReference type="AlphaFoldDB" id="A0A3M2VU62"/>
<keyword evidence="3" id="KW-0012">Acyltransferase</keyword>
<evidence type="ECO:0000259" key="2">
    <source>
        <dbReference type="Pfam" id="PF01757"/>
    </source>
</evidence>
<evidence type="ECO:0000313" key="3">
    <source>
        <dbReference type="EMBL" id="RML42782.1"/>
    </source>
</evidence>
<feature type="transmembrane region" description="Helical" evidence="1">
    <location>
        <begin position="314"/>
        <end position="333"/>
    </location>
</feature>
<dbReference type="GO" id="GO:0000271">
    <property type="term" value="P:polysaccharide biosynthetic process"/>
    <property type="evidence" value="ECO:0007669"/>
    <property type="project" value="TreeGrafter"/>
</dbReference>
<reference evidence="3 4" key="1">
    <citation type="submission" date="2018-08" db="EMBL/GenBank/DDBJ databases">
        <title>Recombination of ecologically and evolutionarily significant loci maintains genetic cohesion in the Pseudomonas syringae species complex.</title>
        <authorList>
            <person name="Dillon M."/>
            <person name="Thakur S."/>
            <person name="Almeida R.N.D."/>
            <person name="Weir B.S."/>
            <person name="Guttman D.S."/>
        </authorList>
    </citation>
    <scope>NUCLEOTIDE SEQUENCE [LARGE SCALE GENOMIC DNA]</scope>
    <source>
        <strain evidence="3 4">ICMP 3883</strain>
    </source>
</reference>
<feature type="transmembrane region" description="Helical" evidence="1">
    <location>
        <begin position="12"/>
        <end position="30"/>
    </location>
</feature>
<dbReference type="PANTHER" id="PTHR23028:SF53">
    <property type="entry name" value="ACYL_TRANSF_3 DOMAIN-CONTAINING PROTEIN"/>
    <property type="match status" value="1"/>
</dbReference>